<evidence type="ECO:0000256" key="1">
    <source>
        <dbReference type="ARBA" id="ARBA00004571"/>
    </source>
</evidence>
<dbReference type="CDD" id="cd01347">
    <property type="entry name" value="ligand_gated_channel"/>
    <property type="match status" value="1"/>
</dbReference>
<dbReference type="Pfam" id="PF07715">
    <property type="entry name" value="Plug"/>
    <property type="match status" value="1"/>
</dbReference>
<feature type="region of interest" description="Disordered" evidence="16">
    <location>
        <begin position="1"/>
        <end position="21"/>
    </location>
</feature>
<gene>
    <name evidence="21" type="ORF">HNQ86_001254</name>
    <name evidence="20" type="ORF">LF63_0104890</name>
</gene>
<keyword evidence="10 15" id="KW-0798">TonB box</keyword>
<evidence type="ECO:0000313" key="22">
    <source>
        <dbReference type="Proteomes" id="UP000029708"/>
    </source>
</evidence>
<dbReference type="GO" id="GO:0015344">
    <property type="term" value="F:siderophore uptake transmembrane transporter activity"/>
    <property type="evidence" value="ECO:0007669"/>
    <property type="project" value="TreeGrafter"/>
</dbReference>
<comment type="subcellular location">
    <subcellularLocation>
        <location evidence="1 14">Cell outer membrane</location>
        <topology evidence="1 14">Multi-pass membrane protein</topology>
    </subcellularLocation>
</comment>
<evidence type="ECO:0000256" key="14">
    <source>
        <dbReference type="PROSITE-ProRule" id="PRU01360"/>
    </source>
</evidence>
<keyword evidence="11 14" id="KW-0472">Membrane</keyword>
<dbReference type="RefSeq" id="WP_043100032.1">
    <property type="nucleotide sequence ID" value="NZ_JACHET010000001.1"/>
</dbReference>
<name>A0A099CVF4_9GAMM</name>
<dbReference type="HOGENOM" id="CLU_008287_9_1_6"/>
<organism evidence="20 22">
    <name type="scientific">Oleiagrimonas soli</name>
    <dbReference type="NCBI Taxonomy" id="1543381"/>
    <lineage>
        <taxon>Bacteria</taxon>
        <taxon>Pseudomonadati</taxon>
        <taxon>Pseudomonadota</taxon>
        <taxon>Gammaproteobacteria</taxon>
        <taxon>Lysobacterales</taxon>
        <taxon>Rhodanobacteraceae</taxon>
        <taxon>Oleiagrimonas</taxon>
    </lineage>
</organism>
<evidence type="ECO:0000313" key="20">
    <source>
        <dbReference type="EMBL" id="KGI77769.1"/>
    </source>
</evidence>
<keyword evidence="5" id="KW-0410">Iron transport</keyword>
<evidence type="ECO:0000256" key="9">
    <source>
        <dbReference type="ARBA" id="ARBA00023065"/>
    </source>
</evidence>
<evidence type="ECO:0000256" key="17">
    <source>
        <dbReference type="SAM" id="SignalP"/>
    </source>
</evidence>
<dbReference type="OrthoDB" id="9790771at2"/>
<evidence type="ECO:0000256" key="15">
    <source>
        <dbReference type="RuleBase" id="RU003357"/>
    </source>
</evidence>
<comment type="caution">
    <text evidence="20">The sequence shown here is derived from an EMBL/GenBank/DDBJ whole genome shotgun (WGS) entry which is preliminary data.</text>
</comment>
<keyword evidence="22" id="KW-1185">Reference proteome</keyword>
<evidence type="ECO:0000256" key="16">
    <source>
        <dbReference type="SAM" id="MobiDB-lite"/>
    </source>
</evidence>
<dbReference type="PROSITE" id="PS52016">
    <property type="entry name" value="TONB_DEPENDENT_REC_3"/>
    <property type="match status" value="1"/>
</dbReference>
<keyword evidence="7 17" id="KW-0732">Signal</keyword>
<dbReference type="Gene3D" id="2.40.170.20">
    <property type="entry name" value="TonB-dependent receptor, beta-barrel domain"/>
    <property type="match status" value="1"/>
</dbReference>
<protein>
    <submittedName>
        <fullName evidence="20 21">Catecholate siderophore receptor</fullName>
    </submittedName>
</protein>
<reference evidence="21 23" key="2">
    <citation type="submission" date="2020-08" db="EMBL/GenBank/DDBJ databases">
        <title>Genomic Encyclopedia of Type Strains, Phase IV (KMG-IV): sequencing the most valuable type-strain genomes for metagenomic binning, comparative biology and taxonomic classification.</title>
        <authorList>
            <person name="Goeker M."/>
        </authorList>
    </citation>
    <scope>NUCLEOTIDE SEQUENCE [LARGE SCALE GENOMIC DNA]</scope>
    <source>
        <strain evidence="21 23">DSM 107085</strain>
    </source>
</reference>
<evidence type="ECO:0000256" key="6">
    <source>
        <dbReference type="ARBA" id="ARBA00022692"/>
    </source>
</evidence>
<dbReference type="PANTHER" id="PTHR32552">
    <property type="entry name" value="FERRICHROME IRON RECEPTOR-RELATED"/>
    <property type="match status" value="1"/>
</dbReference>
<dbReference type="GO" id="GO:0009279">
    <property type="term" value="C:cell outer membrane"/>
    <property type="evidence" value="ECO:0007669"/>
    <property type="project" value="UniProtKB-SubCell"/>
</dbReference>
<dbReference type="Proteomes" id="UP000560000">
    <property type="component" value="Unassembled WGS sequence"/>
</dbReference>
<feature type="compositionally biased region" description="Basic residues" evidence="16">
    <location>
        <begin position="1"/>
        <end position="12"/>
    </location>
</feature>
<dbReference type="PANTHER" id="PTHR32552:SF89">
    <property type="entry name" value="CATECHOLATE SIDEROPHORE RECEPTOR FIU"/>
    <property type="match status" value="1"/>
</dbReference>
<dbReference type="EMBL" id="JROI01000010">
    <property type="protein sequence ID" value="KGI77769.1"/>
    <property type="molecule type" value="Genomic_DNA"/>
</dbReference>
<keyword evidence="3 14" id="KW-0813">Transport</keyword>
<proteinExistence type="inferred from homology"/>
<evidence type="ECO:0000313" key="23">
    <source>
        <dbReference type="Proteomes" id="UP000560000"/>
    </source>
</evidence>
<evidence type="ECO:0000256" key="12">
    <source>
        <dbReference type="ARBA" id="ARBA00023170"/>
    </source>
</evidence>
<reference evidence="20 22" key="1">
    <citation type="submission" date="2014-09" db="EMBL/GenBank/DDBJ databases">
        <title>Xanthomonadaceae 3.5X direct submission.</title>
        <authorList>
            <person name="Fang T."/>
            <person name="Wang H."/>
        </authorList>
    </citation>
    <scope>NUCLEOTIDE SEQUENCE [LARGE SCALE GENOMIC DNA]</scope>
    <source>
        <strain evidence="20 22">3.5X</strain>
    </source>
</reference>
<dbReference type="Gene3D" id="2.170.130.10">
    <property type="entry name" value="TonB-dependent receptor, plug domain"/>
    <property type="match status" value="1"/>
</dbReference>
<sequence>MAAIKSRKHVRPRFTADAPRPTSHGLSCMLGALAFGLPAVALSAHAATPEHANPDTAAAIAQAKKLPSVSVKASPLPGYLVDKSASDKYTQPLLDTTQTLQVISSDLFNQQGATTLTDVLRNSPGVGTFYVGENGSTETGDAIYMRGFDSSGSIFVDGVRDLGAISRDVFNIDQVEVLKGPAGTDNGRTAPTGAIDMITKQPMAADATSASLSYGSGDRRRATIDWNRQTGEHSAFRLNLMGQRSGVPGRDRVENDRWGFAPSLAFGLDTPTRVYIDYLHVKQNNVPDGGVSTIGLPGYSSPDPARPQLADAPAVDPSNFYGTTADHDDVRADMFTVRVEHDFAGGAALRNTTRWGRTKQDYLLSSFMSTASYLQTPDLSDPSTWTMRRLPNFRDQKNTIATNQTHLTWTLNTGAIEHDFSAGIELTREELSTVARAALGDGSWPAVSVYDPSPYVGALNYGETGGWSKGRTDTVSAYLFDTMKFGPRWQLNLGARLDHYTTDFHSVAPCGGRRGPDCGSLAEGTPVTDLDTRLQGNLPNWKVGLLYKPTDNGSLYANIAVSQQPPGGDTLALSSRPNNAANPDFDPQKAHTAELGTKWNLVDDRLLLTAAVYRTVVTNQVEQDPVDLQYVQTGRKRVQGVELSAVGKLTENWALSAGYTTMDATVTRGDAVANDGSDDLAYTPTRAFTAWTTYHLPFDLTIGGGARYNGALKRGHDGAVGTPEFTRAYWVFDAVASYPVSRHVDLRLNVDNLFDKRYVAAINKSGYRYTPGTPRAAMLTVNVRY</sequence>
<comment type="similarity">
    <text evidence="2 14 15">Belongs to the TonB-dependent receptor family.</text>
</comment>
<evidence type="ECO:0000259" key="19">
    <source>
        <dbReference type="Pfam" id="PF07715"/>
    </source>
</evidence>
<evidence type="ECO:0000256" key="5">
    <source>
        <dbReference type="ARBA" id="ARBA00022496"/>
    </source>
</evidence>
<accession>A0A099CVF4</accession>
<evidence type="ECO:0000256" key="11">
    <source>
        <dbReference type="ARBA" id="ARBA00023136"/>
    </source>
</evidence>
<feature type="chain" id="PRO_5036291114" evidence="17">
    <location>
        <begin position="47"/>
        <end position="785"/>
    </location>
</feature>
<evidence type="ECO:0000313" key="21">
    <source>
        <dbReference type="EMBL" id="MBB6183909.1"/>
    </source>
</evidence>
<evidence type="ECO:0000256" key="8">
    <source>
        <dbReference type="ARBA" id="ARBA00023004"/>
    </source>
</evidence>
<dbReference type="Pfam" id="PF00593">
    <property type="entry name" value="TonB_dep_Rec_b-barrel"/>
    <property type="match status" value="1"/>
</dbReference>
<dbReference type="InterPro" id="IPR000531">
    <property type="entry name" value="Beta-barrel_TonB"/>
</dbReference>
<evidence type="ECO:0000256" key="2">
    <source>
        <dbReference type="ARBA" id="ARBA00009810"/>
    </source>
</evidence>
<dbReference type="GO" id="GO:0015891">
    <property type="term" value="P:siderophore transport"/>
    <property type="evidence" value="ECO:0007669"/>
    <property type="project" value="InterPro"/>
</dbReference>
<dbReference type="EMBL" id="JACHET010000001">
    <property type="protein sequence ID" value="MBB6183909.1"/>
    <property type="molecule type" value="Genomic_DNA"/>
</dbReference>
<keyword evidence="4 14" id="KW-1134">Transmembrane beta strand</keyword>
<feature type="domain" description="TonB-dependent receptor-like beta-barrel" evidence="18">
    <location>
        <begin position="288"/>
        <end position="753"/>
    </location>
</feature>
<evidence type="ECO:0000256" key="3">
    <source>
        <dbReference type="ARBA" id="ARBA00022448"/>
    </source>
</evidence>
<dbReference type="GO" id="GO:0038023">
    <property type="term" value="F:signaling receptor activity"/>
    <property type="evidence" value="ECO:0007669"/>
    <property type="project" value="InterPro"/>
</dbReference>
<keyword evidence="13 14" id="KW-0998">Cell outer membrane</keyword>
<dbReference type="AlphaFoldDB" id="A0A099CVF4"/>
<evidence type="ECO:0000259" key="18">
    <source>
        <dbReference type="Pfam" id="PF00593"/>
    </source>
</evidence>
<dbReference type="InterPro" id="IPR012910">
    <property type="entry name" value="Plug_dom"/>
</dbReference>
<keyword evidence="6 14" id="KW-0812">Transmembrane</keyword>
<dbReference type="STRING" id="1543381.LF63_0104890"/>
<dbReference type="InterPro" id="IPR036942">
    <property type="entry name" value="Beta-barrel_TonB_sf"/>
</dbReference>
<dbReference type="NCBIfam" id="NF007349">
    <property type="entry name" value="PRK09840.1"/>
    <property type="match status" value="1"/>
</dbReference>
<evidence type="ECO:0000256" key="7">
    <source>
        <dbReference type="ARBA" id="ARBA00022729"/>
    </source>
</evidence>
<dbReference type="SUPFAM" id="SSF56935">
    <property type="entry name" value="Porins"/>
    <property type="match status" value="1"/>
</dbReference>
<dbReference type="NCBIfam" id="TIGR01783">
    <property type="entry name" value="TonB-siderophor"/>
    <property type="match status" value="1"/>
</dbReference>
<evidence type="ECO:0000256" key="13">
    <source>
        <dbReference type="ARBA" id="ARBA00023237"/>
    </source>
</evidence>
<dbReference type="InterPro" id="IPR037066">
    <property type="entry name" value="Plug_dom_sf"/>
</dbReference>
<dbReference type="Proteomes" id="UP000029708">
    <property type="component" value="Unassembled WGS sequence"/>
</dbReference>
<keyword evidence="8" id="KW-0408">Iron</keyword>
<dbReference type="InterPro" id="IPR039426">
    <property type="entry name" value="TonB-dep_rcpt-like"/>
</dbReference>
<feature type="signal peptide" evidence="17">
    <location>
        <begin position="1"/>
        <end position="46"/>
    </location>
</feature>
<feature type="domain" description="TonB-dependent receptor plug" evidence="19">
    <location>
        <begin position="93"/>
        <end position="194"/>
    </location>
</feature>
<keyword evidence="12 20" id="KW-0675">Receptor</keyword>
<evidence type="ECO:0000256" key="4">
    <source>
        <dbReference type="ARBA" id="ARBA00022452"/>
    </source>
</evidence>
<keyword evidence="9" id="KW-0406">Ion transport</keyword>
<evidence type="ECO:0000256" key="10">
    <source>
        <dbReference type="ARBA" id="ARBA00023077"/>
    </source>
</evidence>
<dbReference type="InterPro" id="IPR010105">
    <property type="entry name" value="TonB_sidphr_rcpt"/>
</dbReference>